<accession>A0ABS7D5F6</accession>
<keyword evidence="3 6" id="KW-0328">Glycosyltransferase</keyword>
<evidence type="ECO:0000256" key="1">
    <source>
        <dbReference type="ARBA" id="ARBA00004776"/>
    </source>
</evidence>
<comment type="similarity">
    <text evidence="2">Belongs to the glycosyltransferase 2 family.</text>
</comment>
<comment type="caution">
    <text evidence="6">The sequence shown here is derived from an EMBL/GenBank/DDBJ whole genome shotgun (WGS) entry which is preliminary data.</text>
</comment>
<dbReference type="Proteomes" id="UP000812277">
    <property type="component" value="Unassembled WGS sequence"/>
</dbReference>
<dbReference type="EC" id="2.4.-.-" evidence="6"/>
<evidence type="ECO:0000313" key="6">
    <source>
        <dbReference type="EMBL" id="MBW7475061.1"/>
    </source>
</evidence>
<gene>
    <name evidence="6" type="ORF">K0T92_09910</name>
</gene>
<evidence type="ECO:0000313" key="7">
    <source>
        <dbReference type="Proteomes" id="UP000812277"/>
    </source>
</evidence>
<feature type="domain" description="Glycosyltransferase 2-like" evidence="5">
    <location>
        <begin position="344"/>
        <end position="469"/>
    </location>
</feature>
<dbReference type="Pfam" id="PF00535">
    <property type="entry name" value="Glycos_transf_2"/>
    <property type="match status" value="2"/>
</dbReference>
<protein>
    <submittedName>
        <fullName evidence="6">Glycosyltransferase</fullName>
        <ecNumber evidence="6">2.4.-.-</ecNumber>
    </submittedName>
</protein>
<dbReference type="PANTHER" id="PTHR43179:SF12">
    <property type="entry name" value="GALACTOFURANOSYLTRANSFERASE GLFT2"/>
    <property type="match status" value="1"/>
</dbReference>
<evidence type="ECO:0000256" key="4">
    <source>
        <dbReference type="ARBA" id="ARBA00022679"/>
    </source>
</evidence>
<reference evidence="6 7" key="1">
    <citation type="submission" date="2021-07" db="EMBL/GenBank/DDBJ databases">
        <title>Paenibacillus radiodurans sp. nov., isolated from the southeastern edge of Tengger Desert.</title>
        <authorList>
            <person name="Zhang G."/>
        </authorList>
    </citation>
    <scope>NUCLEOTIDE SEQUENCE [LARGE SCALE GENOMIC DNA]</scope>
    <source>
        <strain evidence="6 7">DT7-4</strain>
    </source>
</reference>
<dbReference type="SUPFAM" id="SSF53448">
    <property type="entry name" value="Nucleotide-diphospho-sugar transferases"/>
    <property type="match status" value="2"/>
</dbReference>
<comment type="pathway">
    <text evidence="1">Cell wall biogenesis; cell wall polysaccharide biosynthesis.</text>
</comment>
<sequence>MASEDKDNIKELERVISTQAKQIQYLNEERERLTASTTHYKSLSEDLNTLLQSIYNSNGWKVMSKYYKLRDSLRLPKFSGKGRKDNKQGELHSTNQNEGDKVSIIIPVYNNVPYLEKCIHSALAQTYHSFEVVVVDDCSPDPAVATILESFTHHPNYKYIRNDFNCGISETMNQAIIHSSGNWIAFLDCDDWLDAEAIEKLMACLKAKEGAVYGYTDRYNEIEKDGTSKVETFRSRPTSNYLQELLVGMYTSHLKMIHKDVFIKIGLHESRFDGAQDYDIALKTAFHYQDAFAYLPEPVYHHRIHDKQTTQEAAARIEGIVTTIKSEIRQRIEIRNGNLDKLVSFVILSFEKMEMTLKCVQSIKDTVKVAHEIIIFDNASTPETVQYLKDHVEAIDGVTIHYSDRNLGCPGGRRTATKLAQGDYIINLDNDILVTEGWFEEIITRAEQSPNIGAVCCKTVFPTGKIQFNGASYALSEGFITFLLTDTDKDENEVSTALWHECSWVPGGATLFKREVVDHLDYSEGYINAFEDNDVALQIAKLNYRMVNCPTSKVYHYHIMHDKAQVNKEKEYMRVRYNNEGFIQSLVNFYKRNQLIINDPFVHRLMNVEGLEKSAIIAHVQELSNQDALRRT</sequence>
<keyword evidence="7" id="KW-1185">Reference proteome</keyword>
<proteinExistence type="inferred from homology"/>
<dbReference type="InterPro" id="IPR001173">
    <property type="entry name" value="Glyco_trans_2-like"/>
</dbReference>
<feature type="domain" description="Glycosyltransferase 2-like" evidence="5">
    <location>
        <begin position="103"/>
        <end position="265"/>
    </location>
</feature>
<dbReference type="GO" id="GO:0016757">
    <property type="term" value="F:glycosyltransferase activity"/>
    <property type="evidence" value="ECO:0007669"/>
    <property type="project" value="UniProtKB-KW"/>
</dbReference>
<dbReference type="Gene3D" id="3.90.550.10">
    <property type="entry name" value="Spore Coat Polysaccharide Biosynthesis Protein SpsA, Chain A"/>
    <property type="match status" value="2"/>
</dbReference>
<evidence type="ECO:0000259" key="5">
    <source>
        <dbReference type="Pfam" id="PF00535"/>
    </source>
</evidence>
<dbReference type="RefSeq" id="WP_219872302.1">
    <property type="nucleotide sequence ID" value="NZ_JAHZIJ010000005.1"/>
</dbReference>
<dbReference type="PANTHER" id="PTHR43179">
    <property type="entry name" value="RHAMNOSYLTRANSFERASE WBBL"/>
    <property type="match status" value="1"/>
</dbReference>
<evidence type="ECO:0000256" key="2">
    <source>
        <dbReference type="ARBA" id="ARBA00006739"/>
    </source>
</evidence>
<evidence type="ECO:0000256" key="3">
    <source>
        <dbReference type="ARBA" id="ARBA00022676"/>
    </source>
</evidence>
<dbReference type="InterPro" id="IPR029044">
    <property type="entry name" value="Nucleotide-diphossugar_trans"/>
</dbReference>
<dbReference type="EMBL" id="JAHZIJ010000005">
    <property type="protein sequence ID" value="MBW7475061.1"/>
    <property type="molecule type" value="Genomic_DNA"/>
</dbReference>
<keyword evidence="4 6" id="KW-0808">Transferase</keyword>
<name>A0ABS7D5F6_9BACL</name>
<organism evidence="6 7">
    <name type="scientific">Paenibacillus oenotherae</name>
    <dbReference type="NCBI Taxonomy" id="1435645"/>
    <lineage>
        <taxon>Bacteria</taxon>
        <taxon>Bacillati</taxon>
        <taxon>Bacillota</taxon>
        <taxon>Bacilli</taxon>
        <taxon>Bacillales</taxon>
        <taxon>Paenibacillaceae</taxon>
        <taxon>Paenibacillus</taxon>
    </lineage>
</organism>